<evidence type="ECO:0000259" key="2">
    <source>
        <dbReference type="Pfam" id="PF21034"/>
    </source>
</evidence>
<keyword evidence="4" id="KW-1185">Reference proteome</keyword>
<dbReference type="EMBL" id="JBBPBK010000007">
    <property type="protein sequence ID" value="KAK9282136.1"/>
    <property type="molecule type" value="Genomic_DNA"/>
</dbReference>
<dbReference type="Pfam" id="PF12490">
    <property type="entry name" value="BCAS3"/>
    <property type="match status" value="1"/>
</dbReference>
<evidence type="ECO:0000313" key="4">
    <source>
        <dbReference type="Proteomes" id="UP001415857"/>
    </source>
</evidence>
<evidence type="ECO:0000259" key="1">
    <source>
        <dbReference type="Pfam" id="PF12490"/>
    </source>
</evidence>
<organism evidence="3 4">
    <name type="scientific">Liquidambar formosana</name>
    <name type="common">Formosan gum</name>
    <dbReference type="NCBI Taxonomy" id="63359"/>
    <lineage>
        <taxon>Eukaryota</taxon>
        <taxon>Viridiplantae</taxon>
        <taxon>Streptophyta</taxon>
        <taxon>Embryophyta</taxon>
        <taxon>Tracheophyta</taxon>
        <taxon>Spermatophyta</taxon>
        <taxon>Magnoliopsida</taxon>
        <taxon>eudicotyledons</taxon>
        <taxon>Gunneridae</taxon>
        <taxon>Pentapetalae</taxon>
        <taxon>Saxifragales</taxon>
        <taxon>Altingiaceae</taxon>
        <taxon>Liquidambar</taxon>
    </lineage>
</organism>
<dbReference type="GO" id="GO:0005737">
    <property type="term" value="C:cytoplasm"/>
    <property type="evidence" value="ECO:0007669"/>
    <property type="project" value="TreeGrafter"/>
</dbReference>
<dbReference type="GO" id="GO:0042594">
    <property type="term" value="P:response to starvation"/>
    <property type="evidence" value="ECO:0007669"/>
    <property type="project" value="TreeGrafter"/>
</dbReference>
<dbReference type="InterPro" id="IPR045142">
    <property type="entry name" value="BCAS3-like"/>
</dbReference>
<name>A0AAP0RUT6_LIQFO</name>
<dbReference type="InterPro" id="IPR048382">
    <property type="entry name" value="BCAS3_WD40"/>
</dbReference>
<dbReference type="GO" id="GO:0006914">
    <property type="term" value="P:autophagy"/>
    <property type="evidence" value="ECO:0007669"/>
    <property type="project" value="InterPro"/>
</dbReference>
<sequence length="872" mass="95921">MIFPIAGDRRCSAALAVEVEVVVVVEAEGGGGGGGFVLDVEDASNFSELVSKRDGPVTFLQMQPIPAKSDGHEGFRASHPLLLVVAGDETNSSCLGQNRSHLSGLARDTNLEFQSGNCVNSPTAVRFYSLESHCYEHVLRFRCSPRIVAVGLTTQIYCFDALTLENKFSVLTYPVPQLGGQGTIGVNIGYGPMAVSPRFHPVQAGKLAGLQQQKQIMQGWLLLRTLFPELLYHNSELIPVQYLRYVLTQVGPFWLPPQYMGITLMSSGLCHLATRSGSGTQSYDWSSSHVHLYKLYRGITTAIIQDICFSHYSQWIAIVSSKGTCHIFVLSPFGGDAGFQTLNSQVEEPSLFPSMSLPWWSTSSCIINEQSYPPPAPVALSVVSRIRNSNSGWLNTVSNAAASATGKVSVPSGAVAAVFHNSLSRSLQHVNTKVNTLEHLLVYTPSGHVIQHELLPSIGAEPSDSASRIRSGSLVQIQDEELRVKVEPVQWWDVCRRSDWPEREECISVATLDRQEAAELIPDKLDWEDIDGTDFLETGNNVREKKLVNNDLVKPHERSNWYLSNAEVQISSVRLPTWQKSKICFYMMDPPRVHSFGGGEFEIERVPVHEVEIRRKDLLPVFDHFHSIKSGWNDRGLAGGRYPLTSDSEPHQAKGKFTEETVICHSKPASLSSTESSDGGSSRRIENLLDLDQIHSEKSDPPNCQIPDEFYQERIRSSIVEPSILSLKSLTTASMPSDLSKNNDSHIDHCFKNGLSSLEPSAGRAMADRVPSSNSGVLSEVSMLNADHFDTTINADHLDSTMNALAMGHTPPTLHNPVDFGQCFQEEYCKASDLNGSCRSDVGSGNCEREKLGEDGENDEMFGGMFAFSEEG</sequence>
<dbReference type="Proteomes" id="UP001415857">
    <property type="component" value="Unassembled WGS sequence"/>
</dbReference>
<dbReference type="Pfam" id="PF21034">
    <property type="entry name" value="BCAS3_WD40"/>
    <property type="match status" value="1"/>
</dbReference>
<feature type="domain" description="BCAS3" evidence="1">
    <location>
        <begin position="475"/>
        <end position="623"/>
    </location>
</feature>
<dbReference type="PANTHER" id="PTHR13268:SF0">
    <property type="entry name" value="BCAS3 MICROTUBULE ASSOCIATED CELL MIGRATION FACTOR"/>
    <property type="match status" value="1"/>
</dbReference>
<dbReference type="PANTHER" id="PTHR13268">
    <property type="entry name" value="BREAST CARCINOMA AMPLIFIED SEQUENCE 3"/>
    <property type="match status" value="1"/>
</dbReference>
<comment type="caution">
    <text evidence="3">The sequence shown here is derived from an EMBL/GenBank/DDBJ whole genome shotgun (WGS) entry which is preliminary data.</text>
</comment>
<proteinExistence type="predicted"/>
<feature type="domain" description="BCAS3 WD40" evidence="2">
    <location>
        <begin position="283"/>
        <end position="342"/>
    </location>
</feature>
<accession>A0AAP0RUT6</accession>
<protein>
    <recommendedName>
        <fullName evidence="5">BCAS3 domain-containing protein</fullName>
    </recommendedName>
</protein>
<reference evidence="3 4" key="1">
    <citation type="journal article" date="2024" name="Plant J.">
        <title>Genome sequences and population genomics reveal climatic adaptation and genomic divergence between two closely related sweetgum species.</title>
        <authorList>
            <person name="Xu W.Q."/>
            <person name="Ren C.Q."/>
            <person name="Zhang X.Y."/>
            <person name="Comes H.P."/>
            <person name="Liu X.H."/>
            <person name="Li Y.G."/>
            <person name="Kettle C.J."/>
            <person name="Jalonen R."/>
            <person name="Gaisberger H."/>
            <person name="Ma Y.Z."/>
            <person name="Qiu Y.X."/>
        </authorList>
    </citation>
    <scope>NUCLEOTIDE SEQUENCE [LARGE SCALE GENOMIC DNA]</scope>
    <source>
        <strain evidence="3">Hangzhou</strain>
    </source>
</reference>
<dbReference type="InterPro" id="IPR022175">
    <property type="entry name" value="BCAS3_dom"/>
</dbReference>
<evidence type="ECO:0008006" key="5">
    <source>
        <dbReference type="Google" id="ProtNLM"/>
    </source>
</evidence>
<evidence type="ECO:0000313" key="3">
    <source>
        <dbReference type="EMBL" id="KAK9282136.1"/>
    </source>
</evidence>
<dbReference type="AlphaFoldDB" id="A0AAP0RUT6"/>
<gene>
    <name evidence="3" type="ORF">L1049_005048</name>
</gene>